<proteinExistence type="predicted"/>
<keyword evidence="2" id="KW-1185">Reference proteome</keyword>
<dbReference type="OrthoDB" id="21204at2759"/>
<protein>
    <submittedName>
        <fullName evidence="1">Uncharacterized protein</fullName>
    </submittedName>
</protein>
<dbReference type="AlphaFoldDB" id="A0A8J4VDE0"/>
<reference evidence="1" key="1">
    <citation type="submission" date="2020-03" db="EMBL/GenBank/DDBJ databases">
        <title>Castanea mollissima Vanexum genome sequencing.</title>
        <authorList>
            <person name="Staton M."/>
        </authorList>
    </citation>
    <scope>NUCLEOTIDE SEQUENCE</scope>
    <source>
        <tissue evidence="1">Leaf</tissue>
    </source>
</reference>
<organism evidence="1 2">
    <name type="scientific">Castanea mollissima</name>
    <name type="common">Chinese chestnut</name>
    <dbReference type="NCBI Taxonomy" id="60419"/>
    <lineage>
        <taxon>Eukaryota</taxon>
        <taxon>Viridiplantae</taxon>
        <taxon>Streptophyta</taxon>
        <taxon>Embryophyta</taxon>
        <taxon>Tracheophyta</taxon>
        <taxon>Spermatophyta</taxon>
        <taxon>Magnoliopsida</taxon>
        <taxon>eudicotyledons</taxon>
        <taxon>Gunneridae</taxon>
        <taxon>Pentapetalae</taxon>
        <taxon>rosids</taxon>
        <taxon>fabids</taxon>
        <taxon>Fagales</taxon>
        <taxon>Fagaceae</taxon>
        <taxon>Castanea</taxon>
    </lineage>
</organism>
<evidence type="ECO:0000313" key="1">
    <source>
        <dbReference type="EMBL" id="KAF3946469.1"/>
    </source>
</evidence>
<comment type="caution">
    <text evidence="1">The sequence shown here is derived from an EMBL/GenBank/DDBJ whole genome shotgun (WGS) entry which is preliminary data.</text>
</comment>
<accession>A0A8J4VDE0</accession>
<dbReference type="EMBL" id="JRKL02009143">
    <property type="protein sequence ID" value="KAF3946469.1"/>
    <property type="molecule type" value="Genomic_DNA"/>
</dbReference>
<dbReference type="Proteomes" id="UP000737018">
    <property type="component" value="Unassembled WGS sequence"/>
</dbReference>
<name>A0A8J4VDE0_9ROSI</name>
<feature type="non-terminal residue" evidence="1">
    <location>
        <position position="1"/>
    </location>
</feature>
<gene>
    <name evidence="1" type="ORF">CMV_027267</name>
</gene>
<sequence>KRNTCPCCRFELPTDDVFGEIQRLWNVLIKVGNKSFDV</sequence>
<evidence type="ECO:0000313" key="2">
    <source>
        <dbReference type="Proteomes" id="UP000737018"/>
    </source>
</evidence>